<evidence type="ECO:0000313" key="12">
    <source>
        <dbReference type="Proteomes" id="UP000190626"/>
    </source>
</evidence>
<proteinExistence type="inferred from homology"/>
<dbReference type="InterPro" id="IPR057336">
    <property type="entry name" value="GerAC_N"/>
</dbReference>
<sequence length="404" mass="44842">MSIKHLAPIFRLSLLSGLLIFLLTGCWDRIEVNDLALVTGAAIDKYGDHEIELSVQIFVPRGSSSGTLESSSTKGGETSNQSSYVRSAHGTNIADALSHLQEKLPRKVFWGHTEVIIFGEAVARSGIRDDLDYFMRAPQPRERAYMYVSKGQGRAILEMSTKLERNTAEVLREISISKITLSVTLSDLAQMLASGSDSAALPYLELLAPLTPNNSDQTDSILNATAVFKSDKMVGTIDDSTTRGVLWLRDEIKQAVITVTPEGVEGTVSANLLRSTTKLEPIIKDGKWLMNVWIQTEDDAVQNTTKLNLVADPKALQTVQNALNDDIENRVRATLDKVQFDLKADIFDFAGEFHREYPKEWKKNQNRWDDIFPTIEVAIHAQAKMLRPGLSSVKAREPIKESAK</sequence>
<keyword evidence="7" id="KW-0449">Lipoprotein</keyword>
<organism evidence="11 12">
    <name type="scientific">Paenibacillus ferrarius</name>
    <dbReference type="NCBI Taxonomy" id="1469647"/>
    <lineage>
        <taxon>Bacteria</taxon>
        <taxon>Bacillati</taxon>
        <taxon>Bacillota</taxon>
        <taxon>Bacilli</taxon>
        <taxon>Bacillales</taxon>
        <taxon>Paenibacillaceae</taxon>
        <taxon>Paenibacillus</taxon>
    </lineage>
</organism>
<dbReference type="GO" id="GO:0009847">
    <property type="term" value="P:spore germination"/>
    <property type="evidence" value="ECO:0007669"/>
    <property type="project" value="InterPro"/>
</dbReference>
<dbReference type="RefSeq" id="WP_079409904.1">
    <property type="nucleotide sequence ID" value="NZ_MBTG01000004.1"/>
</dbReference>
<evidence type="ECO:0000259" key="9">
    <source>
        <dbReference type="Pfam" id="PF05504"/>
    </source>
</evidence>
<protein>
    <submittedName>
        <fullName evidence="11">Uncharacterized protein</fullName>
    </submittedName>
</protein>
<feature type="region of interest" description="Disordered" evidence="8">
    <location>
        <begin position="64"/>
        <end position="84"/>
    </location>
</feature>
<evidence type="ECO:0000256" key="6">
    <source>
        <dbReference type="ARBA" id="ARBA00023139"/>
    </source>
</evidence>
<evidence type="ECO:0000259" key="10">
    <source>
        <dbReference type="Pfam" id="PF25198"/>
    </source>
</evidence>
<evidence type="ECO:0000256" key="3">
    <source>
        <dbReference type="ARBA" id="ARBA00022544"/>
    </source>
</evidence>
<evidence type="ECO:0000256" key="7">
    <source>
        <dbReference type="ARBA" id="ARBA00023288"/>
    </source>
</evidence>
<name>A0A1V4HRK4_9BACL</name>
<dbReference type="Gene3D" id="3.30.300.210">
    <property type="entry name" value="Nutrient germinant receptor protein C, domain 3"/>
    <property type="match status" value="1"/>
</dbReference>
<comment type="similarity">
    <text evidence="2">Belongs to the GerABKC lipoprotein family.</text>
</comment>
<dbReference type="GO" id="GO:0016020">
    <property type="term" value="C:membrane"/>
    <property type="evidence" value="ECO:0007669"/>
    <property type="project" value="UniProtKB-SubCell"/>
</dbReference>
<keyword evidence="6" id="KW-0564">Palmitate</keyword>
<reference evidence="12" key="1">
    <citation type="submission" date="2016-07" db="EMBL/GenBank/DDBJ databases">
        <authorList>
            <person name="Florea S."/>
            <person name="Webb J.S."/>
            <person name="Jaromczyk J."/>
            <person name="Schardl C.L."/>
        </authorList>
    </citation>
    <scope>NUCLEOTIDE SEQUENCE [LARGE SCALE GENOMIC DNA]</scope>
    <source>
        <strain evidence="12">CY1</strain>
    </source>
</reference>
<feature type="compositionally biased region" description="Low complexity" evidence="8">
    <location>
        <begin position="64"/>
        <end position="79"/>
    </location>
</feature>
<dbReference type="InterPro" id="IPR038501">
    <property type="entry name" value="Spore_GerAC_C_sf"/>
</dbReference>
<keyword evidence="3" id="KW-0309">Germination</keyword>
<dbReference type="Pfam" id="PF05504">
    <property type="entry name" value="Spore_GerAC"/>
    <property type="match status" value="1"/>
</dbReference>
<comment type="subcellular location">
    <subcellularLocation>
        <location evidence="1">Membrane</location>
        <topology evidence="1">Lipid-anchor</topology>
    </subcellularLocation>
</comment>
<keyword evidence="4" id="KW-0732">Signal</keyword>
<dbReference type="EMBL" id="MBTG01000004">
    <property type="protein sequence ID" value="OPH60446.1"/>
    <property type="molecule type" value="Genomic_DNA"/>
</dbReference>
<dbReference type="InterPro" id="IPR046953">
    <property type="entry name" value="Spore_GerAC-like_C"/>
</dbReference>
<dbReference type="Pfam" id="PF25198">
    <property type="entry name" value="Spore_GerAC_N"/>
    <property type="match status" value="1"/>
</dbReference>
<feature type="domain" description="Spore germination GerAC-like C-terminal" evidence="9">
    <location>
        <begin position="225"/>
        <end position="389"/>
    </location>
</feature>
<dbReference type="NCBIfam" id="TIGR02887">
    <property type="entry name" value="spore_ger_x_C"/>
    <property type="match status" value="1"/>
</dbReference>
<dbReference type="PROSITE" id="PS51257">
    <property type="entry name" value="PROKAR_LIPOPROTEIN"/>
    <property type="match status" value="1"/>
</dbReference>
<dbReference type="OrthoDB" id="9816067at2"/>
<feature type="domain" description="Spore germination protein N-terminal" evidence="10">
    <location>
        <begin position="28"/>
        <end position="205"/>
    </location>
</feature>
<evidence type="ECO:0000256" key="2">
    <source>
        <dbReference type="ARBA" id="ARBA00007886"/>
    </source>
</evidence>
<accession>A0A1V4HRK4</accession>
<dbReference type="InterPro" id="IPR008844">
    <property type="entry name" value="Spore_GerAC-like"/>
</dbReference>
<dbReference type="AlphaFoldDB" id="A0A1V4HRK4"/>
<dbReference type="Gene3D" id="6.20.190.10">
    <property type="entry name" value="Nutrient germinant receptor protein C, domain 1"/>
    <property type="match status" value="1"/>
</dbReference>
<gene>
    <name evidence="11" type="ORF">BC351_18320</name>
</gene>
<dbReference type="PANTHER" id="PTHR35789:SF1">
    <property type="entry name" value="SPORE GERMINATION PROTEIN B3"/>
    <property type="match status" value="1"/>
</dbReference>
<evidence type="ECO:0000256" key="8">
    <source>
        <dbReference type="SAM" id="MobiDB-lite"/>
    </source>
</evidence>
<dbReference type="STRING" id="1469647.BC351_18320"/>
<evidence type="ECO:0000256" key="5">
    <source>
        <dbReference type="ARBA" id="ARBA00023136"/>
    </source>
</evidence>
<dbReference type="Proteomes" id="UP000190626">
    <property type="component" value="Unassembled WGS sequence"/>
</dbReference>
<keyword evidence="12" id="KW-1185">Reference proteome</keyword>
<evidence type="ECO:0000256" key="1">
    <source>
        <dbReference type="ARBA" id="ARBA00004635"/>
    </source>
</evidence>
<dbReference type="PANTHER" id="PTHR35789">
    <property type="entry name" value="SPORE GERMINATION PROTEIN B3"/>
    <property type="match status" value="1"/>
</dbReference>
<evidence type="ECO:0000313" key="11">
    <source>
        <dbReference type="EMBL" id="OPH60446.1"/>
    </source>
</evidence>
<comment type="caution">
    <text evidence="11">The sequence shown here is derived from an EMBL/GenBank/DDBJ whole genome shotgun (WGS) entry which is preliminary data.</text>
</comment>
<keyword evidence="5" id="KW-0472">Membrane</keyword>
<evidence type="ECO:0000256" key="4">
    <source>
        <dbReference type="ARBA" id="ARBA00022729"/>
    </source>
</evidence>